<gene>
    <name evidence="1" type="ORF">A8O14_07945</name>
</gene>
<dbReference type="STRING" id="1743168.A8O14_07945"/>
<dbReference type="AlphaFoldDB" id="A0A191UG66"/>
<keyword evidence="2" id="KW-1185">Reference proteome</keyword>
<evidence type="ECO:0000313" key="2">
    <source>
        <dbReference type="Proteomes" id="UP000078463"/>
    </source>
</evidence>
<protein>
    <recommendedName>
        <fullName evidence="3">Histidine kinase/HSP90-like ATPase domain-containing protein</fullName>
    </recommendedName>
</protein>
<dbReference type="EMBL" id="CP015922">
    <property type="protein sequence ID" value="ANJ00009.1"/>
    <property type="molecule type" value="Genomic_DNA"/>
</dbReference>
<accession>A0A191UG66</accession>
<dbReference type="OrthoDB" id="7778993at2"/>
<reference evidence="2" key="1">
    <citation type="submission" date="2016-05" db="EMBL/GenBank/DDBJ databases">
        <title>Polynucleobacter sp. QLW-P1FAT50C-4 genome.</title>
        <authorList>
            <person name="Hahn M.W."/>
        </authorList>
    </citation>
    <scope>NUCLEOTIDE SEQUENCE [LARGE SCALE GENOMIC DNA]</scope>
    <source>
        <strain evidence="2">QLW-P1FAT50C-4</strain>
    </source>
</reference>
<sequence>MIFKILSKGDLNIALPQSFNKDTMIDFIENLIDGNKNAKGAKIYFDFSALEFIEPEGIVTLSNLIEYFKLQRLNIYFKNHKHGSGALRFLDDAGFFKYYLKQNIFEGSKVRDTTIPLHILPEEKQQSYLLNTLIPWIGERANIGGDPLDLIRVHLEEIFHNIIFHSGVKIGCFFAQHFPRKNQISIAIADFGHGIPENVRTIYPSMSDKDALKQAVEEGFTTQSNVRNRGAGLTMLVKFVAQKNDGVVLIHSGMGYLSATMGPKAPNITSRSIPKGYYPGTMVQVLLRTDTMKMTESSLEKEEFQW</sequence>
<evidence type="ECO:0000313" key="1">
    <source>
        <dbReference type="EMBL" id="ANJ00009.1"/>
    </source>
</evidence>
<proteinExistence type="predicted"/>
<evidence type="ECO:0008006" key="3">
    <source>
        <dbReference type="Google" id="ProtNLM"/>
    </source>
</evidence>
<name>A0A191UG66_9BURK</name>
<dbReference type="InterPro" id="IPR036890">
    <property type="entry name" value="HATPase_C_sf"/>
</dbReference>
<dbReference type="Proteomes" id="UP000078463">
    <property type="component" value="Chromosome"/>
</dbReference>
<dbReference type="Gene3D" id="3.30.565.10">
    <property type="entry name" value="Histidine kinase-like ATPase, C-terminal domain"/>
    <property type="match status" value="1"/>
</dbReference>
<organism evidence="1 2">
    <name type="scientific">Polynucleobacter wuianus</name>
    <dbReference type="NCBI Taxonomy" id="1743168"/>
    <lineage>
        <taxon>Bacteria</taxon>
        <taxon>Pseudomonadati</taxon>
        <taxon>Pseudomonadota</taxon>
        <taxon>Betaproteobacteria</taxon>
        <taxon>Burkholderiales</taxon>
        <taxon>Burkholderiaceae</taxon>
        <taxon>Polynucleobacter</taxon>
    </lineage>
</organism>
<dbReference type="KEGG" id="pwu:A8O14_07945"/>
<dbReference type="SUPFAM" id="SSF55874">
    <property type="entry name" value="ATPase domain of HSP90 chaperone/DNA topoisomerase II/histidine kinase"/>
    <property type="match status" value="1"/>
</dbReference>